<dbReference type="STRING" id="29422.Lbru_2181"/>
<keyword evidence="1" id="KW-0472">Membrane</keyword>
<feature type="transmembrane region" description="Helical" evidence="1">
    <location>
        <begin position="119"/>
        <end position="148"/>
    </location>
</feature>
<keyword evidence="3" id="KW-1185">Reference proteome</keyword>
<keyword evidence="1" id="KW-0812">Transmembrane</keyword>
<proteinExistence type="predicted"/>
<keyword evidence="1" id="KW-1133">Transmembrane helix</keyword>
<dbReference type="EMBL" id="LNXV01000029">
    <property type="protein sequence ID" value="KTC81661.1"/>
    <property type="molecule type" value="Genomic_DNA"/>
</dbReference>
<name>A0A0W0SEX8_9GAMM</name>
<evidence type="ECO:0000313" key="2">
    <source>
        <dbReference type="EMBL" id="KTC81661.1"/>
    </source>
</evidence>
<feature type="transmembrane region" description="Helical" evidence="1">
    <location>
        <begin position="12"/>
        <end position="31"/>
    </location>
</feature>
<reference evidence="2 3" key="1">
    <citation type="submission" date="2015-11" db="EMBL/GenBank/DDBJ databases">
        <title>Genomic analysis of 38 Legionella species identifies large and diverse effector repertoires.</title>
        <authorList>
            <person name="Burstein D."/>
            <person name="Amaro F."/>
            <person name="Zusman T."/>
            <person name="Lifshitz Z."/>
            <person name="Cohen O."/>
            <person name="Gilbert J.A."/>
            <person name="Pupko T."/>
            <person name="Shuman H.A."/>
            <person name="Segal G."/>
        </authorList>
    </citation>
    <scope>NUCLEOTIDE SEQUENCE [LARGE SCALE GENOMIC DNA]</scope>
    <source>
        <strain evidence="2 3">ATCC 43878</strain>
    </source>
</reference>
<protein>
    <submittedName>
        <fullName evidence="2">Uncharacterized protein</fullName>
    </submittedName>
</protein>
<organism evidence="2 3">
    <name type="scientific">Legionella brunensis</name>
    <dbReference type="NCBI Taxonomy" id="29422"/>
    <lineage>
        <taxon>Bacteria</taxon>
        <taxon>Pseudomonadati</taxon>
        <taxon>Pseudomonadota</taxon>
        <taxon>Gammaproteobacteria</taxon>
        <taxon>Legionellales</taxon>
        <taxon>Legionellaceae</taxon>
        <taxon>Legionella</taxon>
    </lineage>
</organism>
<dbReference type="AlphaFoldDB" id="A0A0W0SEX8"/>
<evidence type="ECO:0000313" key="3">
    <source>
        <dbReference type="Proteomes" id="UP000054742"/>
    </source>
</evidence>
<comment type="caution">
    <text evidence="2">The sequence shown here is derived from an EMBL/GenBank/DDBJ whole genome shotgun (WGS) entry which is preliminary data.</text>
</comment>
<dbReference type="Proteomes" id="UP000054742">
    <property type="component" value="Unassembled WGS sequence"/>
</dbReference>
<evidence type="ECO:0000256" key="1">
    <source>
        <dbReference type="SAM" id="Phobius"/>
    </source>
</evidence>
<accession>A0A0W0SEX8</accession>
<feature type="transmembrane region" description="Helical" evidence="1">
    <location>
        <begin position="43"/>
        <end position="67"/>
    </location>
</feature>
<dbReference type="PATRIC" id="fig|29422.6.peg.2326"/>
<feature type="transmembrane region" description="Helical" evidence="1">
    <location>
        <begin position="79"/>
        <end position="103"/>
    </location>
</feature>
<sequence>MTLKNKEKTSMNPQFAGAIFFAIFYLLLLVFTKYTLIPLKDSALIPLLPASLITIIIGGLVGSVFGAMLAKKSTWIRPFLIGLLVACIVLLLLSLIVMAYYYFTNSPLISRLQRWQDYFIFYGVILSTLSLTLGLFLIPFTGLASLYFNKRFWPGLVTAAQKRQSTNNNDLTHE</sequence>
<gene>
    <name evidence="2" type="ORF">Lbru_2181</name>
</gene>